<dbReference type="SUPFAM" id="SSF48452">
    <property type="entry name" value="TPR-like"/>
    <property type="match status" value="1"/>
</dbReference>
<sequence>MAQFTHFFFLSNDTFVEINVKLGVKLLGLMSWALMASGCANLSAGNLFSHYSNQNQEVYQAVVAGEYAKAKQLQSSEVGGEILGNFEKGRISFLAEDYPTSLKALENGDRAVRVQQDRATISVSETATSVGSLAVNDNLQDYHPADYELGFLHLYLGLNYLQKNDLEGALVEVRRANQVQEAARKAREKELKAAEKDLKKQGMSANLGSVLASYPDAGKKLSAVQNGYLFYLSGLLYEASRDLNSAYVDYRRALAVMPDNKQVVESTLYAAKKLGMREDLHMLEKRYGKAPSGLTQSQGRVIVIDEQGVVEALKGWRIDLPIYDSRDNGAIYSLALPYYPNRGAQRFSDVVLNGQVLPSSTLTDVNAMAQNDLNERLTTMVIRQALRVWAKDRIRKEAAKKGDDVGNILFNVWNTLTEQPDTRSWQTLPAQVKTASKVVKPGTQSLNLGDQTYQFEVPAQQTTLVWVSRQGTHSTVWHKQLGRL</sequence>
<protein>
    <submittedName>
        <fullName evidence="2">Tetratricopeptide repeat domain protein</fullName>
    </submittedName>
</protein>
<dbReference type="InterPro" id="IPR011990">
    <property type="entry name" value="TPR-like_helical_dom_sf"/>
</dbReference>
<evidence type="ECO:0000256" key="1">
    <source>
        <dbReference type="PROSITE-ProRule" id="PRU00339"/>
    </source>
</evidence>
<gene>
    <name evidence="2" type="ORF">VEx25_0644</name>
</gene>
<accession>A0ABM9WV49</accession>
<feature type="repeat" description="TPR" evidence="1">
    <location>
        <begin position="227"/>
        <end position="260"/>
    </location>
</feature>
<organism evidence="2 3">
    <name type="scientific">Vibrio antiquarius (strain Ex25)</name>
    <dbReference type="NCBI Taxonomy" id="150340"/>
    <lineage>
        <taxon>Bacteria</taxon>
        <taxon>Pseudomonadati</taxon>
        <taxon>Pseudomonadota</taxon>
        <taxon>Gammaproteobacteria</taxon>
        <taxon>Vibrionales</taxon>
        <taxon>Vibrionaceae</taxon>
        <taxon>Vibrio</taxon>
        <taxon>Vibrio diabolicus subgroup</taxon>
    </lineage>
</organism>
<dbReference type="InterPro" id="IPR019734">
    <property type="entry name" value="TPR_rpt"/>
</dbReference>
<dbReference type="PROSITE" id="PS50005">
    <property type="entry name" value="TPR"/>
    <property type="match status" value="1"/>
</dbReference>
<dbReference type="Gene3D" id="1.25.40.10">
    <property type="entry name" value="Tetratricopeptide repeat domain"/>
    <property type="match status" value="1"/>
</dbReference>
<name>A0ABM9WV49_VIBAE</name>
<evidence type="ECO:0000313" key="3">
    <source>
        <dbReference type="Proteomes" id="UP000242664"/>
    </source>
</evidence>
<reference evidence="3" key="1">
    <citation type="submission" date="2006-10" db="EMBL/GenBank/DDBJ databases">
        <authorList>
            <person name="Heidelberg J."/>
            <person name="Sebastian Y."/>
        </authorList>
    </citation>
    <scope>NUCLEOTIDE SEQUENCE [LARGE SCALE GENOMIC DNA]</scope>
    <source>
        <strain evidence="3">EX25</strain>
    </source>
</reference>
<keyword evidence="1" id="KW-0802">TPR repeat</keyword>
<proteinExistence type="predicted"/>
<dbReference type="Proteomes" id="UP000242664">
    <property type="component" value="Unassembled WGS sequence"/>
</dbReference>
<keyword evidence="3" id="KW-1185">Reference proteome</keyword>
<evidence type="ECO:0000313" key="2">
    <source>
        <dbReference type="EMBL" id="EDN57332.1"/>
    </source>
</evidence>
<dbReference type="EMBL" id="DS267819">
    <property type="protein sequence ID" value="EDN57332.1"/>
    <property type="molecule type" value="Genomic_DNA"/>
</dbReference>